<evidence type="ECO:0000256" key="3">
    <source>
        <dbReference type="ARBA" id="ARBA00018111"/>
    </source>
</evidence>
<dbReference type="InterPro" id="IPR036388">
    <property type="entry name" value="WH-like_DNA-bd_sf"/>
</dbReference>
<dbReference type="PANTHER" id="PTHR33602:SF1">
    <property type="entry name" value="REGULATORY PROTEIN RECX FAMILY PROTEIN"/>
    <property type="match status" value="1"/>
</dbReference>
<dbReference type="InterPro" id="IPR003783">
    <property type="entry name" value="Regulatory_RecX"/>
</dbReference>
<proteinExistence type="inferred from homology"/>
<evidence type="ECO:0000259" key="8">
    <source>
        <dbReference type="Pfam" id="PF21982"/>
    </source>
</evidence>
<dbReference type="InterPro" id="IPR053926">
    <property type="entry name" value="RecX_HTH_1st"/>
</dbReference>
<dbReference type="Pfam" id="PF21981">
    <property type="entry name" value="RecX_HTH3"/>
    <property type="match status" value="1"/>
</dbReference>
<accession>A0A0S7XN09</accession>
<dbReference type="InterPro" id="IPR053925">
    <property type="entry name" value="RecX_HTH_3rd"/>
</dbReference>
<name>A0A0S7XN09_9BACT</name>
<dbReference type="Proteomes" id="UP000052020">
    <property type="component" value="Unassembled WGS sequence"/>
</dbReference>
<evidence type="ECO:0000256" key="4">
    <source>
        <dbReference type="ARBA" id="ARBA00022490"/>
    </source>
</evidence>
<comment type="function">
    <text evidence="5">Modulates RecA activity.</text>
</comment>
<evidence type="ECO:0000313" key="9">
    <source>
        <dbReference type="EMBL" id="KPJ63802.1"/>
    </source>
</evidence>
<dbReference type="GO" id="GO:0005737">
    <property type="term" value="C:cytoplasm"/>
    <property type="evidence" value="ECO:0007669"/>
    <property type="project" value="UniProtKB-SubCell"/>
</dbReference>
<dbReference type="EMBL" id="LIZY01000062">
    <property type="protein sequence ID" value="KPJ63802.1"/>
    <property type="molecule type" value="Genomic_DNA"/>
</dbReference>
<dbReference type="PANTHER" id="PTHR33602">
    <property type="entry name" value="REGULATORY PROTEIN RECX FAMILY PROTEIN"/>
    <property type="match status" value="1"/>
</dbReference>
<sequence length="161" mass="18031">MEDNSEAANLERAKACCFRLLAYRARSEAELGQRLRARGFAAPVIEQTLARLRELGMVDDAEFAEAWVESRLAQRSMGPVALRSELRRKGVPGDVAARAIDTRLGEEAQFDLALALARKRLTGPQTSDPKVLARIRRLLVQRGFSSDIVQTVIARIRREEE</sequence>
<evidence type="ECO:0000256" key="5">
    <source>
        <dbReference type="HAMAP-Rule" id="MF_01114"/>
    </source>
</evidence>
<dbReference type="Pfam" id="PF02631">
    <property type="entry name" value="RecX_HTH2"/>
    <property type="match status" value="1"/>
</dbReference>
<feature type="domain" description="RecX second three-helical" evidence="6">
    <location>
        <begin position="59"/>
        <end position="99"/>
    </location>
</feature>
<dbReference type="AlphaFoldDB" id="A0A0S7XN09"/>
<feature type="domain" description="RecX first three-helical" evidence="8">
    <location>
        <begin position="13"/>
        <end position="52"/>
    </location>
</feature>
<comment type="similarity">
    <text evidence="2 5">Belongs to the RecX family.</text>
</comment>
<evidence type="ECO:0000259" key="7">
    <source>
        <dbReference type="Pfam" id="PF21981"/>
    </source>
</evidence>
<dbReference type="InterPro" id="IPR053924">
    <property type="entry name" value="RecX_HTH_2nd"/>
</dbReference>
<reference evidence="9 10" key="1">
    <citation type="journal article" date="2015" name="Microbiome">
        <title>Genomic resolution of linkages in carbon, nitrogen, and sulfur cycling among widespread estuary sediment bacteria.</title>
        <authorList>
            <person name="Baker B.J."/>
            <person name="Lazar C.S."/>
            <person name="Teske A.P."/>
            <person name="Dick G.J."/>
        </authorList>
    </citation>
    <scope>NUCLEOTIDE SEQUENCE [LARGE SCALE GENOMIC DNA]</scope>
    <source>
        <strain evidence="9">DG_56</strain>
    </source>
</reference>
<gene>
    <name evidence="5" type="primary">recX</name>
    <name evidence="9" type="ORF">AMK68_03100</name>
</gene>
<organism evidence="9 10">
    <name type="scientific">candidate division KD3-62 bacterium DG_56</name>
    <dbReference type="NCBI Taxonomy" id="1704032"/>
    <lineage>
        <taxon>Bacteria</taxon>
        <taxon>candidate division KD3-62</taxon>
    </lineage>
</organism>
<evidence type="ECO:0000313" key="10">
    <source>
        <dbReference type="Proteomes" id="UP000052020"/>
    </source>
</evidence>
<evidence type="ECO:0000256" key="1">
    <source>
        <dbReference type="ARBA" id="ARBA00004496"/>
    </source>
</evidence>
<dbReference type="HAMAP" id="MF_01114">
    <property type="entry name" value="RecX"/>
    <property type="match status" value="1"/>
</dbReference>
<evidence type="ECO:0000259" key="6">
    <source>
        <dbReference type="Pfam" id="PF02631"/>
    </source>
</evidence>
<dbReference type="Pfam" id="PF21982">
    <property type="entry name" value="RecX_HTH1"/>
    <property type="match status" value="1"/>
</dbReference>
<protein>
    <recommendedName>
        <fullName evidence="3 5">Regulatory protein RecX</fullName>
    </recommendedName>
</protein>
<evidence type="ECO:0000256" key="2">
    <source>
        <dbReference type="ARBA" id="ARBA00009695"/>
    </source>
</evidence>
<comment type="caution">
    <text evidence="9">The sequence shown here is derived from an EMBL/GenBank/DDBJ whole genome shotgun (WGS) entry which is preliminary data.</text>
</comment>
<comment type="subcellular location">
    <subcellularLocation>
        <location evidence="1 5">Cytoplasm</location>
    </subcellularLocation>
</comment>
<dbReference type="Gene3D" id="1.10.10.10">
    <property type="entry name" value="Winged helix-like DNA-binding domain superfamily/Winged helix DNA-binding domain"/>
    <property type="match status" value="3"/>
</dbReference>
<dbReference type="GO" id="GO:0006282">
    <property type="term" value="P:regulation of DNA repair"/>
    <property type="evidence" value="ECO:0007669"/>
    <property type="project" value="UniProtKB-UniRule"/>
</dbReference>
<keyword evidence="4 5" id="KW-0963">Cytoplasm</keyword>
<feature type="domain" description="RecX third three-helical" evidence="7">
    <location>
        <begin position="107"/>
        <end position="153"/>
    </location>
</feature>